<protein>
    <submittedName>
        <fullName evidence="2">Uncharacterized protein</fullName>
    </submittedName>
</protein>
<sequence length="74" mass="8531">MNEVNGDYNREERTLHQSGINAKEGRLINIDSHSLSPWYKQLLVFLATESGAKHVPIKGLTKVMMPKHWSNKRE</sequence>
<dbReference type="Proteomes" id="UP000024635">
    <property type="component" value="Unassembled WGS sequence"/>
</dbReference>
<evidence type="ECO:0000256" key="1">
    <source>
        <dbReference type="SAM" id="MobiDB-lite"/>
    </source>
</evidence>
<evidence type="ECO:0000313" key="2">
    <source>
        <dbReference type="EMBL" id="EYC26206.1"/>
    </source>
</evidence>
<dbReference type="EMBL" id="JARK01001346">
    <property type="protein sequence ID" value="EYC26206.1"/>
    <property type="molecule type" value="Genomic_DNA"/>
</dbReference>
<organism evidence="2 3">
    <name type="scientific">Ancylostoma ceylanicum</name>
    <dbReference type="NCBI Taxonomy" id="53326"/>
    <lineage>
        <taxon>Eukaryota</taxon>
        <taxon>Metazoa</taxon>
        <taxon>Ecdysozoa</taxon>
        <taxon>Nematoda</taxon>
        <taxon>Chromadorea</taxon>
        <taxon>Rhabditida</taxon>
        <taxon>Rhabditina</taxon>
        <taxon>Rhabditomorpha</taxon>
        <taxon>Strongyloidea</taxon>
        <taxon>Ancylostomatidae</taxon>
        <taxon>Ancylostomatinae</taxon>
        <taxon>Ancylostoma</taxon>
    </lineage>
</organism>
<feature type="region of interest" description="Disordered" evidence="1">
    <location>
        <begin position="1"/>
        <end position="20"/>
    </location>
</feature>
<keyword evidence="3" id="KW-1185">Reference proteome</keyword>
<comment type="caution">
    <text evidence="2">The sequence shown here is derived from an EMBL/GenBank/DDBJ whole genome shotgun (WGS) entry which is preliminary data.</text>
</comment>
<proteinExistence type="predicted"/>
<dbReference type="AlphaFoldDB" id="A0A016VFY9"/>
<name>A0A016VFY9_9BILA</name>
<evidence type="ECO:0000313" key="3">
    <source>
        <dbReference type="Proteomes" id="UP000024635"/>
    </source>
</evidence>
<reference evidence="3" key="1">
    <citation type="journal article" date="2015" name="Nat. Genet.">
        <title>The genome and transcriptome of the zoonotic hookworm Ancylostoma ceylanicum identify infection-specific gene families.</title>
        <authorList>
            <person name="Schwarz E.M."/>
            <person name="Hu Y."/>
            <person name="Antoshechkin I."/>
            <person name="Miller M.M."/>
            <person name="Sternberg P.W."/>
            <person name="Aroian R.V."/>
        </authorList>
    </citation>
    <scope>NUCLEOTIDE SEQUENCE</scope>
    <source>
        <strain evidence="3">HY135</strain>
    </source>
</reference>
<gene>
    <name evidence="2" type="primary">Acey_s0010.g1020</name>
    <name evidence="2" type="ORF">Y032_0010g1020</name>
</gene>
<accession>A0A016VFY9</accession>